<keyword evidence="1" id="KW-0732">Signal</keyword>
<dbReference type="Proteomes" id="UP000266389">
    <property type="component" value="Unassembled WGS sequence"/>
</dbReference>
<protein>
    <submittedName>
        <fullName evidence="2">SGNH/GDSL hydrolase family protein</fullName>
    </submittedName>
</protein>
<dbReference type="InterPro" id="IPR036514">
    <property type="entry name" value="SGNH_hydro_sf"/>
</dbReference>
<reference evidence="2 3" key="1">
    <citation type="journal article" date="2011" name="ISME J.">
        <title>Community ecology of hot spring cyanobacterial mats: predominant populations and their functional potential.</title>
        <authorList>
            <person name="Klatt C.G."/>
            <person name="Wood J.M."/>
            <person name="Rusch D.B."/>
            <person name="Bateson M.M."/>
            <person name="Hamamura N."/>
            <person name="Heidelberg J.F."/>
            <person name="Grossman A.R."/>
            <person name="Bhaya D."/>
            <person name="Cohan F.M."/>
            <person name="Kuhl M."/>
            <person name="Bryant D.A."/>
            <person name="Ward D.M."/>
        </authorList>
    </citation>
    <scope>NUCLEOTIDE SEQUENCE [LARGE SCALE GENOMIC DNA]</scope>
    <source>
        <strain evidence="2">OS</strain>
    </source>
</reference>
<sequence>MRHLLLFALLLFSCITYLSCTPERTFPTEGGEPGTGTLGSFDASRYVAIGNSITAGFLSNSLYEAGQLMSYPALIARQAHGNSEVGVGQSKFQMPIIAEPGFGTAVTVGGNTVLASGRIELGGFSSTGTPITFINTSPTGNGQPPPNNPAFRNATLQRPYNNLGIPGIVMGDATAAITTANSLSRSPFIDIILRNPALGNRSPVQQAAALLAPQQGDKLVTFWLGNNDVLGYATSGGVSPAAPTPTATFALLYNRALDSLRRIPNVKIIVANIPDVTAIPFMTTLGPLLRTLLTLNRIPAIFYQRGGTVPANPAVGVPTQLPTAEVGNPARALILLTASSAIQQVGATNGVFAREYWVNILATANPAIRNLPAAQQDTIIRQTLGIVTTAPFALSPQNPLPNQFILDDGEIAVARNAIREFNDAIRAQVGQRSVVGLVDINSIFNDIVRNGGIEVDGEWLSPTLATGGLFSMDGVHPSPKAHGIIANKFIQVINREFNAQIPLVIVRNLPNGIVQAGRPASALPNEAIDFSKPEHLKFLDAKLYEAVAKQCGAFRDPIF</sequence>
<dbReference type="GO" id="GO:0016788">
    <property type="term" value="F:hydrolase activity, acting on ester bonds"/>
    <property type="evidence" value="ECO:0007669"/>
    <property type="project" value="InterPro"/>
</dbReference>
<organism evidence="2 3">
    <name type="scientific">Candidatus Thermochlorobacter aerophilus</name>
    <dbReference type="NCBI Taxonomy" id="1868324"/>
    <lineage>
        <taxon>Bacteria</taxon>
        <taxon>Pseudomonadati</taxon>
        <taxon>Chlorobiota</taxon>
        <taxon>Chlorobiia</taxon>
        <taxon>Chlorobiales</taxon>
        <taxon>Candidatus Thermochlorobacteriaceae</taxon>
        <taxon>Candidatus Thermochlorobacter</taxon>
    </lineage>
</organism>
<dbReference type="SUPFAM" id="SSF52266">
    <property type="entry name" value="SGNH hydrolase"/>
    <property type="match status" value="2"/>
</dbReference>
<feature type="signal peptide" evidence="1">
    <location>
        <begin position="1"/>
        <end position="18"/>
    </location>
</feature>
<evidence type="ECO:0000256" key="1">
    <source>
        <dbReference type="SAM" id="SignalP"/>
    </source>
</evidence>
<name>A0A395M346_9BACT</name>
<gene>
    <name evidence="2" type="ORF">D0433_00950</name>
</gene>
<evidence type="ECO:0000313" key="2">
    <source>
        <dbReference type="EMBL" id="RFM25223.1"/>
    </source>
</evidence>
<accession>A0A395M346</accession>
<dbReference type="Pfam" id="PF00657">
    <property type="entry name" value="Lipase_GDSL"/>
    <property type="match status" value="1"/>
</dbReference>
<dbReference type="InterPro" id="IPR001087">
    <property type="entry name" value="GDSL"/>
</dbReference>
<feature type="chain" id="PRO_5017466029" evidence="1">
    <location>
        <begin position="19"/>
        <end position="559"/>
    </location>
</feature>
<dbReference type="EMBL" id="PHFL01000007">
    <property type="protein sequence ID" value="RFM25223.1"/>
    <property type="molecule type" value="Genomic_DNA"/>
</dbReference>
<keyword evidence="2" id="KW-0378">Hydrolase</keyword>
<comment type="caution">
    <text evidence="2">The sequence shown here is derived from an EMBL/GenBank/DDBJ whole genome shotgun (WGS) entry which is preliminary data.</text>
</comment>
<dbReference type="Gene3D" id="3.40.50.1110">
    <property type="entry name" value="SGNH hydrolase"/>
    <property type="match status" value="2"/>
</dbReference>
<proteinExistence type="predicted"/>
<dbReference type="AlphaFoldDB" id="A0A395M346"/>
<evidence type="ECO:0000313" key="3">
    <source>
        <dbReference type="Proteomes" id="UP000266389"/>
    </source>
</evidence>